<proteinExistence type="predicted"/>
<dbReference type="InterPro" id="IPR021133">
    <property type="entry name" value="HEAT_type_2"/>
</dbReference>
<evidence type="ECO:0008006" key="4">
    <source>
        <dbReference type="Google" id="ProtNLM"/>
    </source>
</evidence>
<evidence type="ECO:0000313" key="2">
    <source>
        <dbReference type="EMBL" id="KAF9982407.1"/>
    </source>
</evidence>
<comment type="caution">
    <text evidence="2">The sequence shown here is derived from an EMBL/GenBank/DDBJ whole genome shotgun (WGS) entry which is preliminary data.</text>
</comment>
<protein>
    <recommendedName>
        <fullName evidence="4">HEAT repeat domain-containing protein</fullName>
    </recommendedName>
</protein>
<sequence length="83" mass="9021">MLTHVRLNVREAAAEVLGRQDKLSEVSFQALIRNLSNGDPSVREVVRALGGQVVRLESAVLALIEMLKDEHPGVRGAAIHALE</sequence>
<dbReference type="AlphaFoldDB" id="A0A9P6SMS5"/>
<keyword evidence="3" id="KW-1185">Reference proteome</keyword>
<dbReference type="Proteomes" id="UP000749646">
    <property type="component" value="Unassembled WGS sequence"/>
</dbReference>
<organism evidence="2 3">
    <name type="scientific">Modicella reniformis</name>
    <dbReference type="NCBI Taxonomy" id="1440133"/>
    <lineage>
        <taxon>Eukaryota</taxon>
        <taxon>Fungi</taxon>
        <taxon>Fungi incertae sedis</taxon>
        <taxon>Mucoromycota</taxon>
        <taxon>Mortierellomycotina</taxon>
        <taxon>Mortierellomycetes</taxon>
        <taxon>Mortierellales</taxon>
        <taxon>Mortierellaceae</taxon>
        <taxon>Modicella</taxon>
    </lineage>
</organism>
<dbReference type="InterPro" id="IPR016024">
    <property type="entry name" value="ARM-type_fold"/>
</dbReference>
<dbReference type="Pfam" id="PF13646">
    <property type="entry name" value="HEAT_2"/>
    <property type="match status" value="1"/>
</dbReference>
<evidence type="ECO:0000313" key="3">
    <source>
        <dbReference type="Proteomes" id="UP000749646"/>
    </source>
</evidence>
<dbReference type="Gene3D" id="1.25.10.10">
    <property type="entry name" value="Leucine-rich Repeat Variant"/>
    <property type="match status" value="1"/>
</dbReference>
<feature type="repeat" description="HEAT" evidence="1">
    <location>
        <begin position="59"/>
        <end position="83"/>
    </location>
</feature>
<dbReference type="EMBL" id="JAAAHW010003587">
    <property type="protein sequence ID" value="KAF9982407.1"/>
    <property type="molecule type" value="Genomic_DNA"/>
</dbReference>
<dbReference type="InterPro" id="IPR011989">
    <property type="entry name" value="ARM-like"/>
</dbReference>
<dbReference type="OrthoDB" id="2434011at2759"/>
<accession>A0A9P6SMS5</accession>
<feature type="non-terminal residue" evidence="2">
    <location>
        <position position="83"/>
    </location>
</feature>
<gene>
    <name evidence="2" type="ORF">BGZ65_002903</name>
</gene>
<dbReference type="PROSITE" id="PS50077">
    <property type="entry name" value="HEAT_REPEAT"/>
    <property type="match status" value="1"/>
</dbReference>
<dbReference type="SUPFAM" id="SSF48371">
    <property type="entry name" value="ARM repeat"/>
    <property type="match status" value="1"/>
</dbReference>
<name>A0A9P6SMS5_9FUNG</name>
<reference evidence="2" key="1">
    <citation type="journal article" date="2020" name="Fungal Divers.">
        <title>Resolving the Mortierellaceae phylogeny through synthesis of multi-gene phylogenetics and phylogenomics.</title>
        <authorList>
            <person name="Vandepol N."/>
            <person name="Liber J."/>
            <person name="Desiro A."/>
            <person name="Na H."/>
            <person name="Kennedy M."/>
            <person name="Barry K."/>
            <person name="Grigoriev I.V."/>
            <person name="Miller A.N."/>
            <person name="O'Donnell K."/>
            <person name="Stajich J.E."/>
            <person name="Bonito G."/>
        </authorList>
    </citation>
    <scope>NUCLEOTIDE SEQUENCE</scope>
    <source>
        <strain evidence="2">MES-2147</strain>
    </source>
</reference>
<evidence type="ECO:0000256" key="1">
    <source>
        <dbReference type="PROSITE-ProRule" id="PRU00103"/>
    </source>
</evidence>